<comment type="caution">
    <text evidence="2">The sequence shown here is derived from an EMBL/GenBank/DDBJ whole genome shotgun (WGS) entry which is preliminary data.</text>
</comment>
<feature type="compositionally biased region" description="Polar residues" evidence="1">
    <location>
        <begin position="166"/>
        <end position="177"/>
    </location>
</feature>
<dbReference type="VEuPathDB" id="ToxoDB:BESB_074110"/>
<accession>A0A2A9M8L6</accession>
<feature type="compositionally biased region" description="Low complexity" evidence="1">
    <location>
        <begin position="233"/>
        <end position="253"/>
    </location>
</feature>
<reference evidence="2 3" key="1">
    <citation type="submission" date="2017-09" db="EMBL/GenBank/DDBJ databases">
        <title>Genome sequencing of Besnoitia besnoiti strain Bb-Ger1.</title>
        <authorList>
            <person name="Schares G."/>
            <person name="Venepally P."/>
            <person name="Lorenzi H.A."/>
        </authorList>
    </citation>
    <scope>NUCLEOTIDE SEQUENCE [LARGE SCALE GENOMIC DNA]</scope>
    <source>
        <strain evidence="2 3">Bb-Ger1</strain>
    </source>
</reference>
<dbReference type="RefSeq" id="XP_029218268.1">
    <property type="nucleotide sequence ID" value="XM_029365784.1"/>
</dbReference>
<dbReference type="Proteomes" id="UP000224006">
    <property type="component" value="Unassembled WGS sequence"/>
</dbReference>
<proteinExistence type="predicted"/>
<dbReference type="GeneID" id="40312337"/>
<dbReference type="KEGG" id="bbes:BESB_074110"/>
<feature type="region of interest" description="Disordered" evidence="1">
    <location>
        <begin position="339"/>
        <end position="373"/>
    </location>
</feature>
<feature type="region of interest" description="Disordered" evidence="1">
    <location>
        <begin position="1"/>
        <end position="269"/>
    </location>
</feature>
<sequence length="644" mass="65964">MALRPLAEMPSRHRAAPDSDASAPGACQETSQPPPASPLPSPASAAAASSADASSSPRAGAPCADAEVPSAAGPSRNEEEETGGELCAYDDEKKAGRRRPRGDAGLAGEEGSKSPKKKKNLPQSSDEEGLSAERSADAGAEEGRRETRLGEETAPHTQAPEEDDSQSSTGACASQSAGALGRDGEHCEARLGAAPNAVTSPSQEAARRERQTTRKTGGHDERDKRRETGGHVASPPSAAASPPSASATLTSPRPTSPRPTSPVLLPSSPRSSCLSSLASALAASLSLSDAHASAPGEVAAAALPALLPHAEDVRRMLLLKAQASSLSVSSPLLPPRVARLRSPPLRASARRDASDDPRYARGSTAPFAASSSFSTLPPRCLDVPLGREAPEACSLPLAASSVPSSAAPASAAGGVSVLSDRDVARLLSRRLRITTRAQRKSSLVANSHHAACCAPARAAAGHGGAGVRGAEAELGRFADGLPQMNSTERVASSFLAWSAAARSTTTALDVSGGELLRRGRKRKRAAALLDKLQILRCLNCGEVARGGYKFGDYVICCCCGENNFAVVREWSPGGEATTVGGDRGQAGAPATGVGGGAVSGRRGSKREIGIDSRGEEEMEMSRKILESEDSSEDEAAGAASVFHY</sequence>
<feature type="compositionally biased region" description="Pro residues" evidence="1">
    <location>
        <begin position="32"/>
        <end position="41"/>
    </location>
</feature>
<evidence type="ECO:0000256" key="1">
    <source>
        <dbReference type="SAM" id="MobiDB-lite"/>
    </source>
</evidence>
<feature type="compositionally biased region" description="Basic and acidic residues" evidence="1">
    <location>
        <begin position="349"/>
        <end position="359"/>
    </location>
</feature>
<name>A0A2A9M8L6_BESBE</name>
<dbReference type="OrthoDB" id="334006at2759"/>
<dbReference type="AlphaFoldDB" id="A0A2A9M8L6"/>
<dbReference type="EMBL" id="NWUJ01000007">
    <property type="protein sequence ID" value="PFH34259.1"/>
    <property type="molecule type" value="Genomic_DNA"/>
</dbReference>
<organism evidence="2 3">
    <name type="scientific">Besnoitia besnoiti</name>
    <name type="common">Apicomplexan protozoan</name>
    <dbReference type="NCBI Taxonomy" id="94643"/>
    <lineage>
        <taxon>Eukaryota</taxon>
        <taxon>Sar</taxon>
        <taxon>Alveolata</taxon>
        <taxon>Apicomplexa</taxon>
        <taxon>Conoidasida</taxon>
        <taxon>Coccidia</taxon>
        <taxon>Eucoccidiorida</taxon>
        <taxon>Eimeriorina</taxon>
        <taxon>Sarcocystidae</taxon>
        <taxon>Besnoitia</taxon>
    </lineage>
</organism>
<evidence type="ECO:0000313" key="2">
    <source>
        <dbReference type="EMBL" id="PFH34259.1"/>
    </source>
</evidence>
<feature type="compositionally biased region" description="Basic and acidic residues" evidence="1">
    <location>
        <begin position="205"/>
        <end position="229"/>
    </location>
</feature>
<evidence type="ECO:0000313" key="3">
    <source>
        <dbReference type="Proteomes" id="UP000224006"/>
    </source>
</evidence>
<gene>
    <name evidence="2" type="ORF">BESB_074110</name>
</gene>
<feature type="region of interest" description="Disordered" evidence="1">
    <location>
        <begin position="576"/>
        <end position="644"/>
    </location>
</feature>
<feature type="compositionally biased region" description="Low complexity" evidence="1">
    <location>
        <begin position="363"/>
        <end position="373"/>
    </location>
</feature>
<keyword evidence="3" id="KW-1185">Reference proteome</keyword>
<protein>
    <submittedName>
        <fullName evidence="2">Uncharacterized protein</fullName>
    </submittedName>
</protein>
<feature type="compositionally biased region" description="Basic and acidic residues" evidence="1">
    <location>
        <begin position="605"/>
        <end position="626"/>
    </location>
</feature>
<feature type="compositionally biased region" description="Basic and acidic residues" evidence="1">
    <location>
        <begin position="141"/>
        <end position="154"/>
    </location>
</feature>
<feature type="compositionally biased region" description="Low complexity" evidence="1">
    <location>
        <begin position="42"/>
        <end position="62"/>
    </location>
</feature>